<protein>
    <recommendedName>
        <fullName evidence="3">Right handed beta helix domain-containing protein</fullName>
    </recommendedName>
</protein>
<proteinExistence type="predicted"/>
<sequence>MFDVSFLTRRSALKAAVALPAWVESGKEAERIVFSGGHDAEGMIRASLKSCNSVVLGPGEIILKTTLIVPEGKRLIGRPGTRLVLSSDCGDDVEAVLELRSGSYIEGLEISGNLEKRNATGVLSRYVFGVVIRDASSCKVVQCRVVDCGSVPRFLHRYGGNGGGFLIEASGHGSTCVRDNQLLSCSSVGRNAGFHARIKTPFKRKPDGCSEVLAVQNVIWNLQAFEGDKNGIELVGPGTCFNSVIGCHLRNPRGQGGIEADLGASENIFSACVISFFDNFNLARHLDCFSQRTAEIGDGMLKLSHSNTFVDCSVVGHLALDGHYLRAFVCSGAGHGARFVKPRLQVEARKPGKVIGYYEDSSLAKIEGITVVGESFAGQTKSNLKVGRFD</sequence>
<comment type="caution">
    <text evidence="1">The sequence shown here is derived from an EMBL/GenBank/DDBJ whole genome shotgun (WGS) entry which is preliminary data.</text>
</comment>
<dbReference type="SUPFAM" id="SSF51126">
    <property type="entry name" value="Pectin lyase-like"/>
    <property type="match status" value="1"/>
</dbReference>
<dbReference type="EMBL" id="JBEWLY010000024">
    <property type="protein sequence ID" value="MET1756866.1"/>
    <property type="molecule type" value="Genomic_DNA"/>
</dbReference>
<name>A0ABV2D4R9_9SPHN</name>
<accession>A0ABV2D4R9</accession>
<keyword evidence="2" id="KW-1185">Reference proteome</keyword>
<dbReference type="RefSeq" id="WP_353985359.1">
    <property type="nucleotide sequence ID" value="NZ_JBEWLY010000024.1"/>
</dbReference>
<dbReference type="Gene3D" id="2.160.20.10">
    <property type="entry name" value="Single-stranded right-handed beta-helix, Pectin lyase-like"/>
    <property type="match status" value="1"/>
</dbReference>
<organism evidence="1 2">
    <name type="scientific">Novosphingobium kalidii</name>
    <dbReference type="NCBI Taxonomy" id="3230299"/>
    <lineage>
        <taxon>Bacteria</taxon>
        <taxon>Pseudomonadati</taxon>
        <taxon>Pseudomonadota</taxon>
        <taxon>Alphaproteobacteria</taxon>
        <taxon>Sphingomonadales</taxon>
        <taxon>Sphingomonadaceae</taxon>
        <taxon>Novosphingobium</taxon>
    </lineage>
</organism>
<reference evidence="1 2" key="1">
    <citation type="submission" date="2024-07" db="EMBL/GenBank/DDBJ databases">
        <title>Novosphingobium kalidii RD2P27.</title>
        <authorList>
            <person name="Sun J.-Q."/>
        </authorList>
    </citation>
    <scope>NUCLEOTIDE SEQUENCE [LARGE SCALE GENOMIC DNA]</scope>
    <source>
        <strain evidence="1 2">RD2P27</strain>
    </source>
</reference>
<dbReference type="Proteomes" id="UP001548713">
    <property type="component" value="Unassembled WGS sequence"/>
</dbReference>
<evidence type="ECO:0000313" key="2">
    <source>
        <dbReference type="Proteomes" id="UP001548713"/>
    </source>
</evidence>
<dbReference type="InterPro" id="IPR012334">
    <property type="entry name" value="Pectin_lyas_fold"/>
</dbReference>
<gene>
    <name evidence="1" type="ORF">ABVV53_15580</name>
</gene>
<evidence type="ECO:0008006" key="3">
    <source>
        <dbReference type="Google" id="ProtNLM"/>
    </source>
</evidence>
<evidence type="ECO:0000313" key="1">
    <source>
        <dbReference type="EMBL" id="MET1756866.1"/>
    </source>
</evidence>
<dbReference type="InterPro" id="IPR011050">
    <property type="entry name" value="Pectin_lyase_fold/virulence"/>
</dbReference>